<reference evidence="2" key="2">
    <citation type="submission" date="2017-02" db="UniProtKB">
        <authorList>
            <consortium name="WormBaseParasite"/>
        </authorList>
    </citation>
    <scope>IDENTIFICATION</scope>
</reference>
<organism evidence="1 2">
    <name type="scientific">Angiostrongylus cantonensis</name>
    <name type="common">Rat lungworm</name>
    <dbReference type="NCBI Taxonomy" id="6313"/>
    <lineage>
        <taxon>Eukaryota</taxon>
        <taxon>Metazoa</taxon>
        <taxon>Ecdysozoa</taxon>
        <taxon>Nematoda</taxon>
        <taxon>Chromadorea</taxon>
        <taxon>Rhabditida</taxon>
        <taxon>Rhabditina</taxon>
        <taxon>Rhabditomorpha</taxon>
        <taxon>Strongyloidea</taxon>
        <taxon>Metastrongylidae</taxon>
        <taxon>Angiostrongylus</taxon>
    </lineage>
</organism>
<proteinExistence type="predicted"/>
<evidence type="ECO:0000313" key="1">
    <source>
        <dbReference type="Proteomes" id="UP000035642"/>
    </source>
</evidence>
<dbReference type="AlphaFoldDB" id="A0A0K0D8P9"/>
<dbReference type="STRING" id="6313.A0A0K0D8P9"/>
<accession>A0A0K0D8P9</accession>
<sequence>AFRDNTLGFSKFTTETALPKITEKHVNSYITFPYSYSVRFVVGVSVDHADLVAAVERHFRSGSSTWEKNPDILLPKLPPVDRSIAQYSGGEVKYNIDSISDFPIFCSQILHR</sequence>
<dbReference type="WBParaSite" id="ACAC_0000644401-mRNA-1">
    <property type="protein sequence ID" value="ACAC_0000644401-mRNA-1"/>
    <property type="gene ID" value="ACAC_0000644401"/>
</dbReference>
<evidence type="ECO:0000313" key="2">
    <source>
        <dbReference type="WBParaSite" id="ACAC_0000644401-mRNA-1"/>
    </source>
</evidence>
<name>A0A0K0D8P9_ANGCA</name>
<dbReference type="Proteomes" id="UP000035642">
    <property type="component" value="Unassembled WGS sequence"/>
</dbReference>
<keyword evidence="1" id="KW-1185">Reference proteome</keyword>
<reference evidence="1" key="1">
    <citation type="submission" date="2012-09" db="EMBL/GenBank/DDBJ databases">
        <authorList>
            <person name="Martin A.A."/>
        </authorList>
    </citation>
    <scope>NUCLEOTIDE SEQUENCE</scope>
</reference>
<protein>
    <submittedName>
        <fullName evidence="2">Peptidase_M16_C domain-containing protein</fullName>
    </submittedName>
</protein>